<evidence type="ECO:0000313" key="3">
    <source>
        <dbReference type="Proteomes" id="UP000310158"/>
    </source>
</evidence>
<organism evidence="2 3">
    <name type="scientific">Bondarzewia mesenterica</name>
    <dbReference type="NCBI Taxonomy" id="1095465"/>
    <lineage>
        <taxon>Eukaryota</taxon>
        <taxon>Fungi</taxon>
        <taxon>Dikarya</taxon>
        <taxon>Basidiomycota</taxon>
        <taxon>Agaricomycotina</taxon>
        <taxon>Agaricomycetes</taxon>
        <taxon>Russulales</taxon>
        <taxon>Bondarzewiaceae</taxon>
        <taxon>Bondarzewia</taxon>
    </lineage>
</organism>
<feature type="region of interest" description="Disordered" evidence="1">
    <location>
        <begin position="40"/>
        <end position="63"/>
    </location>
</feature>
<gene>
    <name evidence="2" type="ORF">EW146_g8244</name>
</gene>
<proteinExistence type="predicted"/>
<reference evidence="2 3" key="1">
    <citation type="submission" date="2019-02" db="EMBL/GenBank/DDBJ databases">
        <title>Genome sequencing of the rare red list fungi Bondarzewia mesenterica.</title>
        <authorList>
            <person name="Buettner E."/>
            <person name="Kellner H."/>
        </authorList>
    </citation>
    <scope>NUCLEOTIDE SEQUENCE [LARGE SCALE GENOMIC DNA]</scope>
    <source>
        <strain evidence="2 3">DSM 108281</strain>
    </source>
</reference>
<dbReference type="Proteomes" id="UP000310158">
    <property type="component" value="Unassembled WGS sequence"/>
</dbReference>
<dbReference type="EMBL" id="SGPL01000546">
    <property type="protein sequence ID" value="THH10823.1"/>
    <property type="molecule type" value="Genomic_DNA"/>
</dbReference>
<evidence type="ECO:0000313" key="2">
    <source>
        <dbReference type="EMBL" id="THH10823.1"/>
    </source>
</evidence>
<comment type="caution">
    <text evidence="2">The sequence shown here is derived from an EMBL/GenBank/DDBJ whole genome shotgun (WGS) entry which is preliminary data.</text>
</comment>
<name>A0A4V3XDS1_9AGAM</name>
<feature type="compositionally biased region" description="Basic residues" evidence="1">
    <location>
        <begin position="45"/>
        <end position="54"/>
    </location>
</feature>
<accession>A0A4V3XDS1</accession>
<keyword evidence="3" id="KW-1185">Reference proteome</keyword>
<protein>
    <submittedName>
        <fullName evidence="2">Uncharacterized protein</fullName>
    </submittedName>
</protein>
<evidence type="ECO:0000256" key="1">
    <source>
        <dbReference type="SAM" id="MobiDB-lite"/>
    </source>
</evidence>
<dbReference type="AlphaFoldDB" id="A0A4V3XDS1"/>
<sequence>MRPRLAQKRLSAHRSNTPAPLVVGRPACIQARIASVGDVDGPVRSMRRPRRTHAHSPSYDPARVPRRSVKFTFEGGYLSAP</sequence>